<dbReference type="Pfam" id="PF06892">
    <property type="entry name" value="Phage_CP76"/>
    <property type="match status" value="1"/>
</dbReference>
<dbReference type="NCBIfam" id="NF041471">
    <property type="entry name" value="phage_reg_YmfL"/>
    <property type="match status" value="1"/>
</dbReference>
<evidence type="ECO:0000313" key="1">
    <source>
        <dbReference type="EMBL" id="PEH74252.1"/>
    </source>
</evidence>
<dbReference type="RefSeq" id="WP_098142628.1">
    <property type="nucleotide sequence ID" value="NZ_CP100768.1"/>
</dbReference>
<name>A0A2A7U766_EDWTA</name>
<evidence type="ECO:0000313" key="2">
    <source>
        <dbReference type="Proteomes" id="UP000219788"/>
    </source>
</evidence>
<organism evidence="1 2">
    <name type="scientific">Edwardsiella tarda</name>
    <dbReference type="NCBI Taxonomy" id="636"/>
    <lineage>
        <taxon>Bacteria</taxon>
        <taxon>Pseudomonadati</taxon>
        <taxon>Pseudomonadota</taxon>
        <taxon>Gammaproteobacteria</taxon>
        <taxon>Enterobacterales</taxon>
        <taxon>Hafniaceae</taxon>
        <taxon>Edwardsiella</taxon>
    </lineage>
</organism>
<dbReference type="Proteomes" id="UP000219788">
    <property type="component" value="Unassembled WGS sequence"/>
</dbReference>
<accession>A0A2A7U766</accession>
<dbReference type="AlphaFoldDB" id="A0A2A7U766"/>
<proteinExistence type="predicted"/>
<gene>
    <name evidence="1" type="ORF">CRM76_01455</name>
</gene>
<dbReference type="InterPro" id="IPR009679">
    <property type="entry name" value="Phage_186_CII-like"/>
</dbReference>
<reference evidence="2" key="1">
    <citation type="submission" date="2017-09" db="EMBL/GenBank/DDBJ databases">
        <title>FDA dAtabase for Regulatory Grade micrObial Sequences (FDA-ARGOS): Supporting development and validation of Infectious Disease Dx tests.</title>
        <authorList>
            <person name="Goldberg B."/>
            <person name="Campos J."/>
            <person name="Tallon L."/>
            <person name="Sadzewicz L."/>
            <person name="Ott S."/>
            <person name="Zhao X."/>
            <person name="Nagaraj S."/>
            <person name="Vavikolanu K."/>
            <person name="Aluvathingal J."/>
            <person name="Nadendla S."/>
            <person name="Geyer C."/>
            <person name="Sichtig H."/>
        </authorList>
    </citation>
    <scope>NUCLEOTIDE SEQUENCE [LARGE SCALE GENOMIC DNA]</scope>
    <source>
        <strain evidence="2">FDAARGOS_370</strain>
    </source>
</reference>
<dbReference type="GO" id="GO:0003677">
    <property type="term" value="F:DNA binding"/>
    <property type="evidence" value="ECO:0007669"/>
    <property type="project" value="InterPro"/>
</dbReference>
<dbReference type="EMBL" id="PDDV01000007">
    <property type="protein sequence ID" value="PEH74252.1"/>
    <property type="molecule type" value="Genomic_DNA"/>
</dbReference>
<dbReference type="InterPro" id="IPR048188">
    <property type="entry name" value="YmfL-like"/>
</dbReference>
<protein>
    <submittedName>
        <fullName evidence="1">Uncharacterized protein</fullName>
    </submittedName>
</protein>
<sequence length="149" mass="16415">MGDIKDAVKAMCEAMPGGRAAMAGALGMSPTSFNNRLYEKNGCKFFDRHDLEAMEDLSNTHHLADYFAARRGRITVRVQSRDELDPVELFTLATLTAAHKGQVDLAIQHSISDGIINSSEERDILALHSQYVAARDAYVRAIIALHKAQ</sequence>
<dbReference type="OrthoDB" id="6492526at2"/>
<comment type="caution">
    <text evidence="1">The sequence shown here is derived from an EMBL/GenBank/DDBJ whole genome shotgun (WGS) entry which is preliminary data.</text>
</comment>